<dbReference type="EMBL" id="LBHC01000001">
    <property type="protein sequence ID" value="KLE33327.1"/>
    <property type="molecule type" value="Genomic_DNA"/>
</dbReference>
<dbReference type="STRING" id="502682.BMF35_a0023"/>
<dbReference type="PANTHER" id="PTHR30373">
    <property type="entry name" value="UPF0603 PROTEIN YGCG"/>
    <property type="match status" value="1"/>
</dbReference>
<keyword evidence="1" id="KW-0812">Transmembrane</keyword>
<feature type="transmembrane region" description="Helical" evidence="1">
    <location>
        <begin position="89"/>
        <end position="117"/>
    </location>
</feature>
<name>A0A0G9MRH0_9SPHN</name>
<organism evidence="3 4">
    <name type="scientific">Aurantiacibacter gangjinensis</name>
    <dbReference type="NCBI Taxonomy" id="502682"/>
    <lineage>
        <taxon>Bacteria</taxon>
        <taxon>Pseudomonadati</taxon>
        <taxon>Pseudomonadota</taxon>
        <taxon>Alphaproteobacteria</taxon>
        <taxon>Sphingomonadales</taxon>
        <taxon>Erythrobacteraceae</taxon>
        <taxon>Aurantiacibacter</taxon>
    </lineage>
</organism>
<keyword evidence="4" id="KW-1185">Reference proteome</keyword>
<comment type="caution">
    <text evidence="3">The sequence shown here is derived from an EMBL/GenBank/DDBJ whole genome shotgun (WGS) entry which is preliminary data.</text>
</comment>
<feature type="domain" description="TPM" evidence="2">
    <location>
        <begin position="129"/>
        <end position="204"/>
    </location>
</feature>
<accession>A0A0G9MRH0</accession>
<feature type="transmembrane region" description="Helical" evidence="1">
    <location>
        <begin position="44"/>
        <end position="63"/>
    </location>
</feature>
<reference evidence="3 4" key="1">
    <citation type="submission" date="2015-04" db="EMBL/GenBank/DDBJ databases">
        <title>The draft genome sequence of Erythrobacr gangjinensis K7-2.</title>
        <authorList>
            <person name="Zhuang L."/>
            <person name="Liu Y."/>
            <person name="Shao Z."/>
        </authorList>
    </citation>
    <scope>NUCLEOTIDE SEQUENCE [LARGE SCALE GENOMIC DNA]</scope>
    <source>
        <strain evidence="3 4">K7-2</strain>
    </source>
</reference>
<evidence type="ECO:0000256" key="1">
    <source>
        <dbReference type="SAM" id="Phobius"/>
    </source>
</evidence>
<keyword evidence="1" id="KW-0472">Membrane</keyword>
<dbReference type="PANTHER" id="PTHR30373:SF8">
    <property type="entry name" value="BLL7265 PROTEIN"/>
    <property type="match status" value="1"/>
</dbReference>
<dbReference type="Proteomes" id="UP000053070">
    <property type="component" value="Unassembled WGS sequence"/>
</dbReference>
<protein>
    <submittedName>
        <fullName evidence="3">Membrane protein</fullName>
    </submittedName>
</protein>
<dbReference type="AlphaFoldDB" id="A0A0G9MRH0"/>
<dbReference type="Gene3D" id="3.10.310.50">
    <property type="match status" value="1"/>
</dbReference>
<dbReference type="PATRIC" id="fig|502682.8.peg.1047"/>
<sequence length="229" mass="24598">MVTMPILSEAEHRIVSDAVEQAEATTSGEIVPVIAQMSDGYSDIALTWAAALAFTVMSVLLAFPEAATGQWDAVFAGGWSGEEWSLGNFASLVVGSGLVVFALVWLLLLIPAVRFALIPGPIKTQRVRDAAIRHFKVGADGQTHGKTGVLLYLSMSEHRAEIVADEPIHEKVDPDVWGEAMADMLAEIREGRVAEGIAAGVRDVGVVLSQHFPRGSDDENELPDRLIEL</sequence>
<keyword evidence="1" id="KW-1133">Transmembrane helix</keyword>
<dbReference type="InterPro" id="IPR007621">
    <property type="entry name" value="TPM_dom"/>
</dbReference>
<gene>
    <name evidence="3" type="ORF">AAW01_05120</name>
</gene>
<evidence type="ECO:0000259" key="2">
    <source>
        <dbReference type="Pfam" id="PF04536"/>
    </source>
</evidence>
<dbReference type="Pfam" id="PF04536">
    <property type="entry name" value="TPM_phosphatase"/>
    <property type="match status" value="1"/>
</dbReference>
<evidence type="ECO:0000313" key="3">
    <source>
        <dbReference type="EMBL" id="KLE33327.1"/>
    </source>
</evidence>
<evidence type="ECO:0000313" key="4">
    <source>
        <dbReference type="Proteomes" id="UP000053070"/>
    </source>
</evidence>
<dbReference type="OrthoDB" id="5825388at2"/>
<proteinExistence type="predicted"/>